<dbReference type="PROSITE" id="PS00213">
    <property type="entry name" value="LIPOCALIN"/>
    <property type="match status" value="1"/>
</dbReference>
<evidence type="ECO:0000256" key="1">
    <source>
        <dbReference type="ARBA" id="ARBA00006889"/>
    </source>
</evidence>
<protein>
    <recommendedName>
        <fullName evidence="2">Lipocalin/cytosolic fatty-acid binding domain-containing protein</fullName>
    </recommendedName>
</protein>
<reference evidence="3" key="1">
    <citation type="submission" date="2018-04" db="EMBL/GenBank/DDBJ databases">
        <title>WGS assembly of Panicum hallii.</title>
        <authorList>
            <person name="Lovell J."/>
            <person name="Jenkins J."/>
            <person name="Lowry D."/>
            <person name="Mamidi S."/>
            <person name="Sreedasyam A."/>
            <person name="Weng X."/>
            <person name="Barry K."/>
            <person name="Bonette J."/>
            <person name="Campitelli B."/>
            <person name="Daum C."/>
            <person name="Gordon S."/>
            <person name="Gould B."/>
            <person name="Lipzen A."/>
            <person name="Macqueen A."/>
            <person name="Palacio-Mejia J."/>
            <person name="Plott C."/>
            <person name="Shakirov E."/>
            <person name="Shu S."/>
            <person name="Yoshinaga Y."/>
            <person name="Zane M."/>
            <person name="Rokhsar D."/>
            <person name="Grimwood J."/>
            <person name="Schmutz J."/>
            <person name="Juenger T."/>
        </authorList>
    </citation>
    <scope>NUCLEOTIDE SEQUENCE [LARGE SCALE GENOMIC DNA]</scope>
    <source>
        <strain evidence="3">FIL2</strain>
    </source>
</reference>
<dbReference type="CDD" id="cd19851">
    <property type="entry name" value="lipocalin_CHL"/>
    <property type="match status" value="1"/>
</dbReference>
<comment type="similarity">
    <text evidence="1">Belongs to the calycin superfamily. Lipocalin family.</text>
</comment>
<proteinExistence type="inferred from homology"/>
<dbReference type="PANTHER" id="PTHR11430">
    <property type="entry name" value="LIPOCALIN"/>
    <property type="match status" value="1"/>
</dbReference>
<evidence type="ECO:0000313" key="3">
    <source>
        <dbReference type="EMBL" id="PAN40211.1"/>
    </source>
</evidence>
<dbReference type="InterPro" id="IPR002345">
    <property type="entry name" value="Lipocalin"/>
</dbReference>
<dbReference type="PANTHER" id="PTHR11430:SF32">
    <property type="entry name" value="CHLOROPLASTIC LIPOCALIN"/>
    <property type="match status" value="1"/>
</dbReference>
<name>A0A2S3IB99_9POAL</name>
<accession>A0A2S3IB99</accession>
<feature type="domain" description="Lipocalin/cytosolic fatty-acid binding" evidence="2">
    <location>
        <begin position="181"/>
        <end position="341"/>
    </location>
</feature>
<dbReference type="InterPro" id="IPR022272">
    <property type="entry name" value="Lipocalin_CS"/>
</dbReference>
<dbReference type="EMBL" id="CM008052">
    <property type="protein sequence ID" value="PAN40211.1"/>
    <property type="molecule type" value="Genomic_DNA"/>
</dbReference>
<dbReference type="InterPro" id="IPR000566">
    <property type="entry name" value="Lipocln_cytosolic_FA-bd_dom"/>
</dbReference>
<evidence type="ECO:0000259" key="2">
    <source>
        <dbReference type="Pfam" id="PF08212"/>
    </source>
</evidence>
<dbReference type="GO" id="GO:0036094">
    <property type="term" value="F:small molecule binding"/>
    <property type="evidence" value="ECO:0007669"/>
    <property type="project" value="InterPro"/>
</dbReference>
<sequence>MRFSPIFIGLPQNSIPIPSPSCHATTWTTKLRCCIIHRLPRSLRKRSRRPETWRQAREAAGAMVLVALGCSPARSPTSRRKCSTTRQRIVRCSLNEEMPPNKHGVISKQIISCFAASLVFISPPCQAIPAETSAQLGLCQIATVAAIDSASVPLQFDSPYDEGSAGMMMMRGMTAKNFDPVRYSGRWFEVASLKRGFAGQGQEDCHCTQGVYSFDEKSRSIQVDTFCVHGGPDGYITGIRGRVQCLSEEDMASAETDLERQEMIREKCFLRFPTLPFIPKEPYDVLATDYDNYAIVSGAKDTSFIQIYSRTPNPGPQFIEKYKSYVANFGYDPSKIKDTPQDCEYMSSDQLALMMSMPGMNEALTNQFPDLKLKAPIALNPFTSVFETLKKLLELYFK</sequence>
<dbReference type="Gramene" id="PAN40211">
    <property type="protein sequence ID" value="PAN40211"/>
    <property type="gene ID" value="PAHAL_7G299300"/>
</dbReference>
<gene>
    <name evidence="3" type="ORF">PAHAL_7G299300</name>
</gene>
<dbReference type="SUPFAM" id="SSF50814">
    <property type="entry name" value="Lipocalins"/>
    <property type="match status" value="1"/>
</dbReference>
<organism evidence="3">
    <name type="scientific">Panicum hallii</name>
    <dbReference type="NCBI Taxonomy" id="206008"/>
    <lineage>
        <taxon>Eukaryota</taxon>
        <taxon>Viridiplantae</taxon>
        <taxon>Streptophyta</taxon>
        <taxon>Embryophyta</taxon>
        <taxon>Tracheophyta</taxon>
        <taxon>Spermatophyta</taxon>
        <taxon>Magnoliopsida</taxon>
        <taxon>Liliopsida</taxon>
        <taxon>Poales</taxon>
        <taxon>Poaceae</taxon>
        <taxon>PACMAD clade</taxon>
        <taxon>Panicoideae</taxon>
        <taxon>Panicodae</taxon>
        <taxon>Paniceae</taxon>
        <taxon>Panicinae</taxon>
        <taxon>Panicum</taxon>
        <taxon>Panicum sect. Panicum</taxon>
    </lineage>
</organism>
<dbReference type="AlphaFoldDB" id="A0A2S3IB99"/>
<dbReference type="Gene3D" id="2.40.128.20">
    <property type="match status" value="1"/>
</dbReference>
<dbReference type="Pfam" id="PF08212">
    <property type="entry name" value="Lipocalin_2"/>
    <property type="match status" value="1"/>
</dbReference>
<dbReference type="Proteomes" id="UP000243499">
    <property type="component" value="Chromosome 7"/>
</dbReference>
<dbReference type="InterPro" id="IPR012674">
    <property type="entry name" value="Calycin"/>
</dbReference>